<dbReference type="InterPro" id="IPR000847">
    <property type="entry name" value="LysR_HTH_N"/>
</dbReference>
<protein>
    <submittedName>
        <fullName evidence="6">LysR family transcriptional regulator</fullName>
    </submittedName>
</protein>
<dbReference type="RefSeq" id="WP_108640253.1">
    <property type="nucleotide sequence ID" value="NZ_QCYG01000003.1"/>
</dbReference>
<evidence type="ECO:0000256" key="3">
    <source>
        <dbReference type="ARBA" id="ARBA00023125"/>
    </source>
</evidence>
<accession>A0A2T7FZ30</accession>
<keyword evidence="7" id="KW-1185">Reference proteome</keyword>
<dbReference type="GO" id="GO:0000976">
    <property type="term" value="F:transcription cis-regulatory region binding"/>
    <property type="evidence" value="ECO:0007669"/>
    <property type="project" value="TreeGrafter"/>
</dbReference>
<reference evidence="6 7" key="1">
    <citation type="submission" date="2018-04" db="EMBL/GenBank/DDBJ databases">
        <title>Pelagivirga bohaiensis gen. nov., sp. nov., a bacterium isolated from the Bohai Sea.</title>
        <authorList>
            <person name="Ji X."/>
        </authorList>
    </citation>
    <scope>NUCLEOTIDE SEQUENCE [LARGE SCALE GENOMIC DNA]</scope>
    <source>
        <strain evidence="6 7">BH-SD16</strain>
    </source>
</reference>
<evidence type="ECO:0000313" key="6">
    <source>
        <dbReference type="EMBL" id="PVA07426.1"/>
    </source>
</evidence>
<comment type="similarity">
    <text evidence="1">Belongs to the LysR transcriptional regulatory family.</text>
</comment>
<dbReference type="PANTHER" id="PTHR30126">
    <property type="entry name" value="HTH-TYPE TRANSCRIPTIONAL REGULATOR"/>
    <property type="match status" value="1"/>
</dbReference>
<dbReference type="Proteomes" id="UP000244817">
    <property type="component" value="Unassembled WGS sequence"/>
</dbReference>
<dbReference type="SUPFAM" id="SSF46785">
    <property type="entry name" value="Winged helix' DNA-binding domain"/>
    <property type="match status" value="1"/>
</dbReference>
<dbReference type="PANTHER" id="PTHR30126:SF2">
    <property type="entry name" value="HTH-TYPE TRANSCRIPTIONAL REGULATOR YJIE"/>
    <property type="match status" value="1"/>
</dbReference>
<feature type="domain" description="HTH lysR-type" evidence="5">
    <location>
        <begin position="1"/>
        <end position="58"/>
    </location>
</feature>
<evidence type="ECO:0000256" key="1">
    <source>
        <dbReference type="ARBA" id="ARBA00009437"/>
    </source>
</evidence>
<dbReference type="AlphaFoldDB" id="A0A2T7FZ30"/>
<comment type="caution">
    <text evidence="6">The sequence shown here is derived from an EMBL/GenBank/DDBJ whole genome shotgun (WGS) entry which is preliminary data.</text>
</comment>
<dbReference type="Pfam" id="PF03466">
    <property type="entry name" value="LysR_substrate"/>
    <property type="match status" value="1"/>
</dbReference>
<dbReference type="EMBL" id="QCYG01000003">
    <property type="protein sequence ID" value="PVA07426.1"/>
    <property type="molecule type" value="Genomic_DNA"/>
</dbReference>
<dbReference type="InterPro" id="IPR036390">
    <property type="entry name" value="WH_DNA-bd_sf"/>
</dbReference>
<sequence>MELKWLEDFVMLAHTASFSRAADARGVTQSAFSRRIKQLEAWLNTTLVNRSSLPSELTAEGRTFLPMAQEMIRSVYGARQLLHPDASDADSFVRIAALHTLALTALPACLDQMRLIQRDIRSEVMPDQGGIEANLATLAEGETDFFLTYAHPFVPLLLDPELFSWHVMGRDRVLPVAAPELNLEGKGRCAGEGILDLAVASRMQVPYLDYGTASFFGTVLQRIFYDHPGLDRQIVHRSAICSGLRELALLGRGVCWLPEQLVRADLDRGTLVLAGASEWTFEVEVRLYRLRAEQRRTLEQLWTGILHAQ</sequence>
<dbReference type="OrthoDB" id="7328368at2"/>
<dbReference type="Gene3D" id="3.40.190.10">
    <property type="entry name" value="Periplasmic binding protein-like II"/>
    <property type="match status" value="2"/>
</dbReference>
<dbReference type="PROSITE" id="PS50931">
    <property type="entry name" value="HTH_LYSR"/>
    <property type="match status" value="1"/>
</dbReference>
<keyword evidence="3" id="KW-0238">DNA-binding</keyword>
<organism evidence="6 7">
    <name type="scientific">Thalassorhabdomicrobium marinisediminis</name>
    <dbReference type="NCBI Taxonomy" id="2170577"/>
    <lineage>
        <taxon>Bacteria</taxon>
        <taxon>Pseudomonadati</taxon>
        <taxon>Pseudomonadota</taxon>
        <taxon>Alphaproteobacteria</taxon>
        <taxon>Rhodobacterales</taxon>
        <taxon>Paracoccaceae</taxon>
        <taxon>Thalassorhabdomicrobium</taxon>
    </lineage>
</organism>
<evidence type="ECO:0000256" key="2">
    <source>
        <dbReference type="ARBA" id="ARBA00023015"/>
    </source>
</evidence>
<evidence type="ECO:0000313" key="7">
    <source>
        <dbReference type="Proteomes" id="UP000244817"/>
    </source>
</evidence>
<evidence type="ECO:0000256" key="4">
    <source>
        <dbReference type="ARBA" id="ARBA00023163"/>
    </source>
</evidence>
<name>A0A2T7FZ30_9RHOB</name>
<gene>
    <name evidence="6" type="ORF">DC363_06190</name>
</gene>
<dbReference type="Pfam" id="PF00126">
    <property type="entry name" value="HTH_1"/>
    <property type="match status" value="1"/>
</dbReference>
<dbReference type="InterPro" id="IPR036388">
    <property type="entry name" value="WH-like_DNA-bd_sf"/>
</dbReference>
<keyword evidence="4" id="KW-0804">Transcription</keyword>
<evidence type="ECO:0000259" key="5">
    <source>
        <dbReference type="PROSITE" id="PS50931"/>
    </source>
</evidence>
<dbReference type="SUPFAM" id="SSF53850">
    <property type="entry name" value="Periplasmic binding protein-like II"/>
    <property type="match status" value="1"/>
</dbReference>
<dbReference type="InterPro" id="IPR005119">
    <property type="entry name" value="LysR_subst-bd"/>
</dbReference>
<keyword evidence="2" id="KW-0805">Transcription regulation</keyword>
<dbReference type="GO" id="GO:0003700">
    <property type="term" value="F:DNA-binding transcription factor activity"/>
    <property type="evidence" value="ECO:0007669"/>
    <property type="project" value="InterPro"/>
</dbReference>
<proteinExistence type="inferred from homology"/>
<dbReference type="Gene3D" id="1.10.10.10">
    <property type="entry name" value="Winged helix-like DNA-binding domain superfamily/Winged helix DNA-binding domain"/>
    <property type="match status" value="1"/>
</dbReference>